<dbReference type="AlphaFoldDB" id="A0AAD5Q6P9"/>
<comment type="caution">
    <text evidence="1">The sequence shown here is derived from an EMBL/GenBank/DDBJ whole genome shotgun (WGS) entry which is preliminary data.</text>
</comment>
<dbReference type="InterPro" id="IPR029063">
    <property type="entry name" value="SAM-dependent_MTases_sf"/>
</dbReference>
<evidence type="ECO:0008006" key="3">
    <source>
        <dbReference type="Google" id="ProtNLM"/>
    </source>
</evidence>
<evidence type="ECO:0000313" key="1">
    <source>
        <dbReference type="EMBL" id="KAJ0393382.1"/>
    </source>
</evidence>
<gene>
    <name evidence="1" type="ORF">P43SY_001229</name>
</gene>
<name>A0AAD5Q6P9_PYTIN</name>
<proteinExistence type="predicted"/>
<keyword evidence="2" id="KW-1185">Reference proteome</keyword>
<evidence type="ECO:0000313" key="2">
    <source>
        <dbReference type="Proteomes" id="UP001209570"/>
    </source>
</evidence>
<dbReference type="PANTHER" id="PTHR23108:SF0">
    <property type="entry name" value="METHYLTRANSFERASE-LIKE PROTEIN 22"/>
    <property type="match status" value="1"/>
</dbReference>
<dbReference type="EMBL" id="JAKCXM010000500">
    <property type="protein sequence ID" value="KAJ0393382.1"/>
    <property type="molecule type" value="Genomic_DNA"/>
</dbReference>
<dbReference type="GO" id="GO:0005634">
    <property type="term" value="C:nucleus"/>
    <property type="evidence" value="ECO:0007669"/>
    <property type="project" value="TreeGrafter"/>
</dbReference>
<dbReference type="InterPro" id="IPR038899">
    <property type="entry name" value="METTL22"/>
</dbReference>
<organism evidence="1 2">
    <name type="scientific">Pythium insidiosum</name>
    <name type="common">Pythiosis disease agent</name>
    <dbReference type="NCBI Taxonomy" id="114742"/>
    <lineage>
        <taxon>Eukaryota</taxon>
        <taxon>Sar</taxon>
        <taxon>Stramenopiles</taxon>
        <taxon>Oomycota</taxon>
        <taxon>Peronosporomycetes</taxon>
        <taxon>Pythiales</taxon>
        <taxon>Pythiaceae</taxon>
        <taxon>Pythium</taxon>
    </lineage>
</organism>
<dbReference type="PANTHER" id="PTHR23108">
    <property type="entry name" value="METHYLTRANSFERASE-RELATED"/>
    <property type="match status" value="1"/>
</dbReference>
<protein>
    <recommendedName>
        <fullName evidence="3">Methyltransferase-like protein 22</fullName>
    </recommendedName>
</protein>
<accession>A0AAD5Q6P9</accession>
<dbReference type="GO" id="GO:0008276">
    <property type="term" value="F:protein methyltransferase activity"/>
    <property type="evidence" value="ECO:0007669"/>
    <property type="project" value="InterPro"/>
</dbReference>
<reference evidence="1" key="1">
    <citation type="submission" date="2021-12" db="EMBL/GenBank/DDBJ databases">
        <title>Prjna785345.</title>
        <authorList>
            <person name="Rujirawat T."/>
            <person name="Krajaejun T."/>
        </authorList>
    </citation>
    <scope>NUCLEOTIDE SEQUENCE</scope>
    <source>
        <strain evidence="1">Pi057C3</strain>
    </source>
</reference>
<dbReference type="Proteomes" id="UP001209570">
    <property type="component" value="Unassembled WGS sequence"/>
</dbReference>
<dbReference type="Gene3D" id="3.40.50.150">
    <property type="entry name" value="Vaccinia Virus protein VP39"/>
    <property type="match status" value="1"/>
</dbReference>
<sequence>MHHRVRSEVAAELFETNDAQALTDAPCDRDATAVLHDALVTLRLTASIRSRPRTGHRQQRAAIEDGDGDLDLPRKSRATSLVISLETLRETEWTRTGAQLWRAALLLADWVLASTSTPGSIRWRHFDWRSRFLDLSAPEYPTTDQDFRWQEQDVSMLESTDVILASDVFYDDELTRLFLDTLYGLMRRYPTAHVFVSAERRIVFSAVTMTEISLGVDTLVTRLCRHDPSTHHRRITRNAVSCSACRGVETARFVATPIATHTIPKAFRDYKREESLQLWALQAVVL</sequence>